<feature type="signal peptide" evidence="2">
    <location>
        <begin position="1"/>
        <end position="24"/>
    </location>
</feature>
<dbReference type="EMBL" id="PGFA01000001">
    <property type="protein sequence ID" value="PJJ60661.1"/>
    <property type="molecule type" value="Genomic_DNA"/>
</dbReference>
<evidence type="ECO:0000256" key="1">
    <source>
        <dbReference type="SAM" id="MobiDB-lite"/>
    </source>
</evidence>
<evidence type="ECO:0000256" key="2">
    <source>
        <dbReference type="SAM" id="SignalP"/>
    </source>
</evidence>
<protein>
    <recommendedName>
        <fullName evidence="5">Lipoprotein</fullName>
    </recommendedName>
</protein>
<accession>A0A2M9BRV3</accession>
<dbReference type="PROSITE" id="PS51257">
    <property type="entry name" value="PROKAR_LIPOPROTEIN"/>
    <property type="match status" value="1"/>
</dbReference>
<name>A0A2M9BRV3_9BACT</name>
<dbReference type="Proteomes" id="UP000228535">
    <property type="component" value="Unassembled WGS sequence"/>
</dbReference>
<feature type="region of interest" description="Disordered" evidence="1">
    <location>
        <begin position="24"/>
        <end position="56"/>
    </location>
</feature>
<organism evidence="3 4">
    <name type="scientific">Hymenobacter chitinivorans DSM 11115</name>
    <dbReference type="NCBI Taxonomy" id="1121954"/>
    <lineage>
        <taxon>Bacteria</taxon>
        <taxon>Pseudomonadati</taxon>
        <taxon>Bacteroidota</taxon>
        <taxon>Cytophagia</taxon>
        <taxon>Cytophagales</taxon>
        <taxon>Hymenobacteraceae</taxon>
        <taxon>Hymenobacter</taxon>
    </lineage>
</organism>
<keyword evidence="4" id="KW-1185">Reference proteome</keyword>
<dbReference type="RefSeq" id="WP_157807408.1">
    <property type="nucleotide sequence ID" value="NZ_PGFA01000001.1"/>
</dbReference>
<reference evidence="3 4" key="1">
    <citation type="submission" date="2017-11" db="EMBL/GenBank/DDBJ databases">
        <title>Genomic Encyclopedia of Archaeal and Bacterial Type Strains, Phase II (KMG-II): From Individual Species to Whole Genera.</title>
        <authorList>
            <person name="Goeker M."/>
        </authorList>
    </citation>
    <scope>NUCLEOTIDE SEQUENCE [LARGE SCALE GENOMIC DNA]</scope>
    <source>
        <strain evidence="3 4">DSM 11115</strain>
    </source>
</reference>
<sequence>MKKSRLFLLFAACGSLFLASCEQAPDPEKDPSADAAYKRNHRAEMYRDAQRSNVTQ</sequence>
<evidence type="ECO:0000313" key="4">
    <source>
        <dbReference type="Proteomes" id="UP000228535"/>
    </source>
</evidence>
<dbReference type="AlphaFoldDB" id="A0A2M9BRV3"/>
<gene>
    <name evidence="3" type="ORF">CLV45_2092</name>
</gene>
<dbReference type="OrthoDB" id="886680at2"/>
<evidence type="ECO:0000313" key="3">
    <source>
        <dbReference type="EMBL" id="PJJ60661.1"/>
    </source>
</evidence>
<comment type="caution">
    <text evidence="3">The sequence shown here is derived from an EMBL/GenBank/DDBJ whole genome shotgun (WGS) entry which is preliminary data.</text>
</comment>
<evidence type="ECO:0008006" key="5">
    <source>
        <dbReference type="Google" id="ProtNLM"/>
    </source>
</evidence>
<feature type="chain" id="PRO_5014889732" description="Lipoprotein" evidence="2">
    <location>
        <begin position="25"/>
        <end position="56"/>
    </location>
</feature>
<proteinExistence type="predicted"/>
<keyword evidence="2" id="KW-0732">Signal</keyword>